<dbReference type="Proteomes" id="UP000237105">
    <property type="component" value="Unassembled WGS sequence"/>
</dbReference>
<evidence type="ECO:0000313" key="1">
    <source>
        <dbReference type="EMBL" id="PON57222.1"/>
    </source>
</evidence>
<gene>
    <name evidence="1" type="ORF">PanWU01x14_176360</name>
</gene>
<reference evidence="2" key="1">
    <citation type="submission" date="2016-06" db="EMBL/GenBank/DDBJ databases">
        <title>Parallel loss of symbiosis genes in relatives of nitrogen-fixing non-legume Parasponia.</title>
        <authorList>
            <person name="Van Velzen R."/>
            <person name="Holmer R."/>
            <person name="Bu F."/>
            <person name="Rutten L."/>
            <person name="Van Zeijl A."/>
            <person name="Liu W."/>
            <person name="Santuari L."/>
            <person name="Cao Q."/>
            <person name="Sharma T."/>
            <person name="Shen D."/>
            <person name="Roswanjaya Y."/>
            <person name="Wardhani T."/>
            <person name="Kalhor M.S."/>
            <person name="Jansen J."/>
            <person name="Van den Hoogen J."/>
            <person name="Gungor B."/>
            <person name="Hartog M."/>
            <person name="Hontelez J."/>
            <person name="Verver J."/>
            <person name="Yang W.-C."/>
            <person name="Schijlen E."/>
            <person name="Repin R."/>
            <person name="Schilthuizen M."/>
            <person name="Schranz E."/>
            <person name="Heidstra R."/>
            <person name="Miyata K."/>
            <person name="Fedorova E."/>
            <person name="Kohlen W."/>
            <person name="Bisseling T."/>
            <person name="Smit S."/>
            <person name="Geurts R."/>
        </authorList>
    </citation>
    <scope>NUCLEOTIDE SEQUENCE [LARGE SCALE GENOMIC DNA]</scope>
    <source>
        <strain evidence="2">cv. WU1-14</strain>
    </source>
</reference>
<proteinExistence type="predicted"/>
<organism evidence="1 2">
    <name type="scientific">Parasponia andersonii</name>
    <name type="common">Sponia andersonii</name>
    <dbReference type="NCBI Taxonomy" id="3476"/>
    <lineage>
        <taxon>Eukaryota</taxon>
        <taxon>Viridiplantae</taxon>
        <taxon>Streptophyta</taxon>
        <taxon>Embryophyta</taxon>
        <taxon>Tracheophyta</taxon>
        <taxon>Spermatophyta</taxon>
        <taxon>Magnoliopsida</taxon>
        <taxon>eudicotyledons</taxon>
        <taxon>Gunneridae</taxon>
        <taxon>Pentapetalae</taxon>
        <taxon>rosids</taxon>
        <taxon>fabids</taxon>
        <taxon>Rosales</taxon>
        <taxon>Cannabaceae</taxon>
        <taxon>Parasponia</taxon>
    </lineage>
</organism>
<accession>A0A2P5C839</accession>
<evidence type="ECO:0000313" key="2">
    <source>
        <dbReference type="Proteomes" id="UP000237105"/>
    </source>
</evidence>
<sequence>MPVTVTTRGFHLISKATLTAVIAVVLNCNYLCPEQSLSATGRVRLEHAEHNRLRVSYMEISAEAIRCSVSTIGPFSIYEMTITPLWLDTSLN</sequence>
<comment type="caution">
    <text evidence="1">The sequence shown here is derived from an EMBL/GenBank/DDBJ whole genome shotgun (WGS) entry which is preliminary data.</text>
</comment>
<keyword evidence="2" id="KW-1185">Reference proteome</keyword>
<dbReference type="AlphaFoldDB" id="A0A2P5C839"/>
<name>A0A2P5C839_PARAD</name>
<protein>
    <submittedName>
        <fullName evidence="1">Uncharacterized protein</fullName>
    </submittedName>
</protein>
<dbReference type="EMBL" id="JXTB01000162">
    <property type="protein sequence ID" value="PON57222.1"/>
    <property type="molecule type" value="Genomic_DNA"/>
</dbReference>